<evidence type="ECO:0000259" key="6">
    <source>
        <dbReference type="PROSITE" id="PS51898"/>
    </source>
</evidence>
<evidence type="ECO:0000313" key="8">
    <source>
        <dbReference type="EMBL" id="AEJ42327.1"/>
    </source>
</evidence>
<evidence type="ECO:0000256" key="5">
    <source>
        <dbReference type="PROSITE-ProRule" id="PRU01248"/>
    </source>
</evidence>
<dbReference type="GO" id="GO:0006310">
    <property type="term" value="P:DNA recombination"/>
    <property type="evidence" value="ECO:0007669"/>
    <property type="project" value="UniProtKB-KW"/>
</dbReference>
<dbReference type="PROSITE" id="PS51900">
    <property type="entry name" value="CB"/>
    <property type="match status" value="1"/>
</dbReference>
<dbReference type="HOGENOM" id="CLU_027562_9_2_9"/>
<dbReference type="InterPro" id="IPR011010">
    <property type="entry name" value="DNA_brk_join_enz"/>
</dbReference>
<keyword evidence="3 5" id="KW-0238">DNA-binding</keyword>
<dbReference type="PANTHER" id="PTHR30349">
    <property type="entry name" value="PHAGE INTEGRASE-RELATED"/>
    <property type="match status" value="1"/>
</dbReference>
<dbReference type="EMBL" id="CP002902">
    <property type="protein sequence ID" value="AEJ42327.1"/>
    <property type="molecule type" value="Genomic_DNA"/>
</dbReference>
<keyword evidence="4" id="KW-0233">DNA recombination</keyword>
<dbReference type="GO" id="GO:0003677">
    <property type="term" value="F:DNA binding"/>
    <property type="evidence" value="ECO:0007669"/>
    <property type="project" value="UniProtKB-UniRule"/>
</dbReference>
<gene>
    <name evidence="8" type="ordered locus">TC41_0361</name>
</gene>
<dbReference type="InterPro" id="IPR010998">
    <property type="entry name" value="Integrase_recombinase_N"/>
</dbReference>
<dbReference type="InterPro" id="IPR004107">
    <property type="entry name" value="Integrase_SAM-like_N"/>
</dbReference>
<dbReference type="STRING" id="1048834.TC41_0361"/>
<dbReference type="InterPro" id="IPR044068">
    <property type="entry name" value="CB"/>
</dbReference>
<evidence type="ECO:0000256" key="2">
    <source>
        <dbReference type="ARBA" id="ARBA00022908"/>
    </source>
</evidence>
<feature type="domain" description="Tyr recombinase" evidence="6">
    <location>
        <begin position="149"/>
        <end position="325"/>
    </location>
</feature>
<proteinExistence type="inferred from homology"/>
<dbReference type="Pfam" id="PF02899">
    <property type="entry name" value="Phage_int_SAM_1"/>
    <property type="match status" value="1"/>
</dbReference>
<dbReference type="SUPFAM" id="SSF56349">
    <property type="entry name" value="DNA breaking-rejoining enzymes"/>
    <property type="match status" value="1"/>
</dbReference>
<dbReference type="eggNOG" id="COG4974">
    <property type="taxonomic scope" value="Bacteria"/>
</dbReference>
<dbReference type="InterPro" id="IPR050090">
    <property type="entry name" value="Tyrosine_recombinase_XerCD"/>
</dbReference>
<evidence type="ECO:0000259" key="7">
    <source>
        <dbReference type="PROSITE" id="PS51900"/>
    </source>
</evidence>
<name>F8IKD9_ALIAT</name>
<accession>F8IKD9</accession>
<feature type="domain" description="Core-binding (CB)" evidence="7">
    <location>
        <begin position="44"/>
        <end position="128"/>
    </location>
</feature>
<reference evidence="9" key="2">
    <citation type="submission" date="2011-06" db="EMBL/GenBank/DDBJ databases">
        <title>The complete genome sequence of Alicyclobacillus acidocaldarius sp. Tc-4-1.</title>
        <authorList>
            <person name="Chen Y."/>
            <person name="He Y."/>
            <person name="Dong Z."/>
            <person name="Hu S."/>
        </authorList>
    </citation>
    <scope>NUCLEOTIDE SEQUENCE [LARGE SCALE GENOMIC DNA]</scope>
    <source>
        <strain evidence="9">Tc-4-1</strain>
    </source>
</reference>
<dbReference type="AlphaFoldDB" id="F8IKD9"/>
<dbReference type="Pfam" id="PF00589">
    <property type="entry name" value="Phage_integrase"/>
    <property type="match status" value="1"/>
</dbReference>
<comment type="similarity">
    <text evidence="1">Belongs to the 'phage' integrase family.</text>
</comment>
<dbReference type="GO" id="GO:0015074">
    <property type="term" value="P:DNA integration"/>
    <property type="evidence" value="ECO:0007669"/>
    <property type="project" value="UniProtKB-KW"/>
</dbReference>
<dbReference type="PROSITE" id="PS51898">
    <property type="entry name" value="TYR_RECOMBINASE"/>
    <property type="match status" value="1"/>
</dbReference>
<keyword evidence="2" id="KW-0229">DNA integration</keyword>
<dbReference type="Gene3D" id="1.10.443.10">
    <property type="entry name" value="Intergrase catalytic core"/>
    <property type="match status" value="1"/>
</dbReference>
<dbReference type="PATRIC" id="fig|1048834.4.peg.335"/>
<sequence>MAFLRSRPNAPLCARSARKAEKFAPNRDLGASSQAGRPVEASRMLGEEAITEFGAHLLRQGRSRKTVIGYQSDLRGFAAFYAKRHNLPWVVEETTVEDLRAYLDAQPAQAPTLNRRLYTFRSFFKYLVRQGVLTSNPAEMLEAKRVVQKERYALPADELARFIHHIPHPHVQAAAWTMAYTGLRMAEIIFLRMMDVDFEEGVVRVEHGKGDKPREVPISDALRPILSQYVEQYRKGAKPHERFFATPSTGGLSPTHINRVLKQTSQALGYRRYVTAHTFRHSFASNLIRQGVHITLVQKLLGHSSPTVTSVYTHATRDDLYRAVQTLSFEEGQA</sequence>
<dbReference type="PANTHER" id="PTHR30349:SF41">
    <property type="entry name" value="INTEGRASE_RECOMBINASE PROTEIN MJ0367-RELATED"/>
    <property type="match status" value="1"/>
</dbReference>
<organism evidence="8 9">
    <name type="scientific">Alicyclobacillus acidocaldarius (strain Tc-4-1)</name>
    <name type="common">Bacillus acidocaldarius</name>
    <dbReference type="NCBI Taxonomy" id="1048834"/>
    <lineage>
        <taxon>Bacteria</taxon>
        <taxon>Bacillati</taxon>
        <taxon>Bacillota</taxon>
        <taxon>Bacilli</taxon>
        <taxon>Bacillales</taxon>
        <taxon>Alicyclobacillaceae</taxon>
        <taxon>Alicyclobacillus</taxon>
    </lineage>
</organism>
<evidence type="ECO:0000256" key="1">
    <source>
        <dbReference type="ARBA" id="ARBA00008857"/>
    </source>
</evidence>
<protein>
    <recommendedName>
        <fullName evidence="10">Integrase family protein</fullName>
    </recommendedName>
</protein>
<evidence type="ECO:0008006" key="10">
    <source>
        <dbReference type="Google" id="ProtNLM"/>
    </source>
</evidence>
<evidence type="ECO:0000313" key="9">
    <source>
        <dbReference type="Proteomes" id="UP000000292"/>
    </source>
</evidence>
<evidence type="ECO:0000256" key="3">
    <source>
        <dbReference type="ARBA" id="ARBA00023125"/>
    </source>
</evidence>
<dbReference type="InterPro" id="IPR013762">
    <property type="entry name" value="Integrase-like_cat_sf"/>
</dbReference>
<dbReference type="KEGG" id="aad:TC41_0361"/>
<evidence type="ECO:0000256" key="4">
    <source>
        <dbReference type="ARBA" id="ARBA00023172"/>
    </source>
</evidence>
<reference evidence="8 9" key="1">
    <citation type="journal article" date="2011" name="J. Bacteriol.">
        <title>Complete Genome Sequence of Alicyclobacillus acidocaldarius Strain Tc-4-1.</title>
        <authorList>
            <person name="Chen Y."/>
            <person name="He Y."/>
            <person name="Zhang B."/>
            <person name="Yang J."/>
            <person name="Li W."/>
            <person name="Dong Z."/>
            <person name="Hu S."/>
        </authorList>
    </citation>
    <scope>NUCLEOTIDE SEQUENCE [LARGE SCALE GENOMIC DNA]</scope>
    <source>
        <strain evidence="8 9">Tc-4-1</strain>
    </source>
</reference>
<dbReference type="Gene3D" id="1.10.150.130">
    <property type="match status" value="1"/>
</dbReference>
<dbReference type="Proteomes" id="UP000000292">
    <property type="component" value="Chromosome"/>
</dbReference>
<dbReference type="InterPro" id="IPR002104">
    <property type="entry name" value="Integrase_catalytic"/>
</dbReference>